<sequence length="135" mass="14442">MAMLYADEMLVVQEQVCTARAPTEGKQFSQSIAKWRAANQALLGELQQAAVDVEQSAYEKLKNPESSNSLQSGVGALLALTGAQPLGATAVLNTFAKLNDAQAKSMCATYAHQATNESWLRTEMQSALKLAASLH</sequence>
<evidence type="ECO:0008006" key="3">
    <source>
        <dbReference type="Google" id="ProtNLM"/>
    </source>
</evidence>
<dbReference type="EMBL" id="CP071060">
    <property type="protein sequence ID" value="QSI76656.1"/>
    <property type="molecule type" value="Genomic_DNA"/>
</dbReference>
<evidence type="ECO:0000313" key="1">
    <source>
        <dbReference type="EMBL" id="QSI76656.1"/>
    </source>
</evidence>
<keyword evidence="2" id="KW-1185">Reference proteome</keyword>
<name>A0ABX7M4I3_9RHOO</name>
<dbReference type="Proteomes" id="UP000663570">
    <property type="component" value="Chromosome"/>
</dbReference>
<dbReference type="RefSeq" id="WP_206254298.1">
    <property type="nucleotide sequence ID" value="NZ_CP071060.1"/>
</dbReference>
<gene>
    <name evidence="1" type="ORF">JY500_19695</name>
</gene>
<organism evidence="1 2">
    <name type="scientific">Niveibacterium microcysteis</name>
    <dbReference type="NCBI Taxonomy" id="2811415"/>
    <lineage>
        <taxon>Bacteria</taxon>
        <taxon>Pseudomonadati</taxon>
        <taxon>Pseudomonadota</taxon>
        <taxon>Betaproteobacteria</taxon>
        <taxon>Rhodocyclales</taxon>
        <taxon>Rhodocyclaceae</taxon>
        <taxon>Niveibacterium</taxon>
    </lineage>
</organism>
<evidence type="ECO:0000313" key="2">
    <source>
        <dbReference type="Proteomes" id="UP000663570"/>
    </source>
</evidence>
<accession>A0ABX7M4I3</accession>
<reference evidence="1 2" key="1">
    <citation type="submission" date="2021-02" db="EMBL/GenBank/DDBJ databases">
        <title>Niveibacterium changnyeongensis HC41.</title>
        <authorList>
            <person name="Kang M."/>
        </authorList>
    </citation>
    <scope>NUCLEOTIDE SEQUENCE [LARGE SCALE GENOMIC DNA]</scope>
    <source>
        <strain evidence="1 2">HC41</strain>
    </source>
</reference>
<proteinExistence type="predicted"/>
<protein>
    <recommendedName>
        <fullName evidence="3">DUF892 family protein</fullName>
    </recommendedName>
</protein>